<keyword evidence="2" id="KW-1185">Reference proteome</keyword>
<accession>A0ABY3XF11</accession>
<reference evidence="1 2" key="1">
    <citation type="submission" date="2022-03" db="EMBL/GenBank/DDBJ databases">
        <title>Complete genome sequence of Lysobacter capsici VKM B-2533 and Lysobacter gummosus 10.1.1, promising sources of lytic agents.</title>
        <authorList>
            <person name="Tarlachkov S.V."/>
            <person name="Kudryakova I.V."/>
            <person name="Afoshin A.S."/>
            <person name="Leontyevskaya E.A."/>
            <person name="Leontyevskaya N.V."/>
        </authorList>
    </citation>
    <scope>NUCLEOTIDE SEQUENCE [LARGE SCALE GENOMIC DNA]</scope>
    <source>
        <strain evidence="1 2">10.1.1</strain>
    </source>
</reference>
<proteinExistence type="predicted"/>
<organism evidence="1 2">
    <name type="scientific">Lysobacter gummosus</name>
    <dbReference type="NCBI Taxonomy" id="262324"/>
    <lineage>
        <taxon>Bacteria</taxon>
        <taxon>Pseudomonadati</taxon>
        <taxon>Pseudomonadota</taxon>
        <taxon>Gammaproteobacteria</taxon>
        <taxon>Lysobacterales</taxon>
        <taxon>Lysobacteraceae</taxon>
        <taxon>Lysobacter</taxon>
    </lineage>
</organism>
<evidence type="ECO:0000313" key="1">
    <source>
        <dbReference type="EMBL" id="UNP30217.1"/>
    </source>
</evidence>
<dbReference type="EMBL" id="CP093547">
    <property type="protein sequence ID" value="UNP30217.1"/>
    <property type="molecule type" value="Genomic_DNA"/>
</dbReference>
<evidence type="ECO:0008006" key="3">
    <source>
        <dbReference type="Google" id="ProtNLM"/>
    </source>
</evidence>
<dbReference type="RefSeq" id="WP_148648711.1">
    <property type="nucleotide sequence ID" value="NZ_CP011131.1"/>
</dbReference>
<evidence type="ECO:0000313" key="2">
    <source>
        <dbReference type="Proteomes" id="UP000829194"/>
    </source>
</evidence>
<dbReference type="Proteomes" id="UP000829194">
    <property type="component" value="Chromosome"/>
</dbReference>
<protein>
    <recommendedName>
        <fullName evidence="3">Response regulator</fullName>
    </recommendedName>
</protein>
<sequence length="441" mass="48873">MIPAPRIAVIDDEKDAIDAIQRSLESMDTSCLPVLVTAGKPSTKSSVRGIRLLFLDIHLVSGHQAGAALYDTTASILEQVIAQDNGPYVLVIWTSDKNKRDELVSHISDHYPNIPQPLASLLMAKEEFLGENGFDMLKVAAEIKKLLSDQPQATALLYWENAVDLACGELIGKLCGFVNRKKMFLGESAKHLERLLTSVAQSAVGSDNVKDNEMKAINGGLTPFLFDRLHHLPDEDGKLKEIWAKAISNPAKRITLDQNEKADLNTMHHSARDTHAPIKPGTRGAVYELPEATMLQLFQGHTSEQILVSYLQPKEEVEAKLVELASKYEWRLVGLRAACDEAQPKAGTHRLILAAEILQPIGVNAVGPRKASEAIFPTTEFKFDEKIFKLILNFNYTAALSEKQFSEYKLIAKWRLRENMCAAIEFAFASHASRPGLIKID</sequence>
<name>A0ABY3XF11_9GAMM</name>
<gene>
    <name evidence="1" type="ORF">MOV92_02755</name>
</gene>